<evidence type="ECO:0000256" key="1">
    <source>
        <dbReference type="ARBA" id="ARBA00004141"/>
    </source>
</evidence>
<proteinExistence type="predicted"/>
<dbReference type="PANTHER" id="PTHR33514">
    <property type="entry name" value="PROTEIN ABCI12, CHLOROPLASTIC"/>
    <property type="match status" value="1"/>
</dbReference>
<comment type="caution">
    <text evidence="6">The sequence shown here is derived from an EMBL/GenBank/DDBJ whole genome shotgun (WGS) entry which is preliminary data.</text>
</comment>
<dbReference type="InterPro" id="IPR003339">
    <property type="entry name" value="ABC/ECF_trnsptr_transmembrane"/>
</dbReference>
<evidence type="ECO:0000256" key="5">
    <source>
        <dbReference type="SAM" id="Phobius"/>
    </source>
</evidence>
<dbReference type="GO" id="GO:0005886">
    <property type="term" value="C:plasma membrane"/>
    <property type="evidence" value="ECO:0007669"/>
    <property type="project" value="UniProtKB-ARBA"/>
</dbReference>
<evidence type="ECO:0000256" key="2">
    <source>
        <dbReference type="ARBA" id="ARBA00022692"/>
    </source>
</evidence>
<feature type="transmembrane region" description="Helical" evidence="5">
    <location>
        <begin position="29"/>
        <end position="57"/>
    </location>
</feature>
<evidence type="ECO:0000313" key="7">
    <source>
        <dbReference type="Proteomes" id="UP000030008"/>
    </source>
</evidence>
<keyword evidence="3 5" id="KW-1133">Transmembrane helix</keyword>
<evidence type="ECO:0000313" key="6">
    <source>
        <dbReference type="EMBL" id="KGJ52989.1"/>
    </source>
</evidence>
<evidence type="ECO:0000256" key="3">
    <source>
        <dbReference type="ARBA" id="ARBA00022989"/>
    </source>
</evidence>
<evidence type="ECO:0000256" key="4">
    <source>
        <dbReference type="ARBA" id="ARBA00023136"/>
    </source>
</evidence>
<reference evidence="6 7" key="1">
    <citation type="submission" date="2014-08" db="EMBL/GenBank/DDBJ databases">
        <title>Clostridium innocuum, an unnegligible vancomycin-resistant pathogen causing extra-intestinal infections.</title>
        <authorList>
            <person name="Feng Y."/>
            <person name="Chiu C.-H."/>
        </authorList>
    </citation>
    <scope>NUCLEOTIDE SEQUENCE [LARGE SCALE GENOMIC DNA]</scope>
    <source>
        <strain evidence="6 7">AN88</strain>
    </source>
</reference>
<dbReference type="AlphaFoldDB" id="A0A099I4W1"/>
<protein>
    <submittedName>
        <fullName evidence="6">Transporter</fullName>
    </submittedName>
</protein>
<sequence length="266" mass="29708">MNNIALGKYLPLDSIIHHMDPRAKIGAMLIMMIAIFIPAGYAGYGVIAAAVIGTALLARLKLSFLWRAMKPMLFMLTFLLIINLLVIRDGDVLFTIFGFSVYTGAIAQTLYIVIRLALMIMITTILTATTKPLELTLGIEDLLKPFQVIHVPAHEIAMMISIALRFIPTLIEETQRIMKAQASRGVDMEEGSLMEKVKAILSLIVPLFVSAFQRAEDLAYAMEARGYIPNRMRTRYKQLKMEGRDYVLLSASVLVFAAMVAMMLYV</sequence>
<dbReference type="PANTHER" id="PTHR33514:SF13">
    <property type="entry name" value="PROTEIN ABCI12, CHLOROPLASTIC"/>
    <property type="match status" value="1"/>
</dbReference>
<dbReference type="CDD" id="cd16914">
    <property type="entry name" value="EcfT"/>
    <property type="match status" value="1"/>
</dbReference>
<feature type="transmembrane region" description="Helical" evidence="5">
    <location>
        <begin position="246"/>
        <end position="265"/>
    </location>
</feature>
<dbReference type="EMBL" id="JQIF01000049">
    <property type="protein sequence ID" value="KGJ52989.1"/>
    <property type="molecule type" value="Genomic_DNA"/>
</dbReference>
<dbReference type="RefSeq" id="WP_044905593.1">
    <property type="nucleotide sequence ID" value="NZ_JQIF01000049.1"/>
</dbReference>
<feature type="transmembrane region" description="Helical" evidence="5">
    <location>
        <begin position="93"/>
        <end position="114"/>
    </location>
</feature>
<accession>A0A099I4W1</accession>
<comment type="subcellular location">
    <subcellularLocation>
        <location evidence="1">Membrane</location>
        <topology evidence="1">Multi-pass membrane protein</topology>
    </subcellularLocation>
</comment>
<name>A0A099I4W1_CLOIN</name>
<dbReference type="Pfam" id="PF02361">
    <property type="entry name" value="CbiQ"/>
    <property type="match status" value="1"/>
</dbReference>
<dbReference type="Proteomes" id="UP000030008">
    <property type="component" value="Unassembled WGS sequence"/>
</dbReference>
<keyword evidence="4 5" id="KW-0472">Membrane</keyword>
<feature type="transmembrane region" description="Helical" evidence="5">
    <location>
        <begin position="69"/>
        <end position="87"/>
    </location>
</feature>
<organism evidence="6 7">
    <name type="scientific">Clostridium innocuum</name>
    <dbReference type="NCBI Taxonomy" id="1522"/>
    <lineage>
        <taxon>Bacteria</taxon>
        <taxon>Bacillati</taxon>
        <taxon>Bacillota</taxon>
        <taxon>Clostridia</taxon>
        <taxon>Eubacteriales</taxon>
        <taxon>Clostridiaceae</taxon>
        <taxon>Clostridium</taxon>
    </lineage>
</organism>
<keyword evidence="2 5" id="KW-0812">Transmembrane</keyword>
<gene>
    <name evidence="6" type="ORF">CIAN88_11890</name>
</gene>